<feature type="transmembrane region" description="Helical" evidence="1">
    <location>
        <begin position="61"/>
        <end position="81"/>
    </location>
</feature>
<gene>
    <name evidence="2" type="ORF">KHZ51_09505</name>
</gene>
<feature type="transmembrane region" description="Helical" evidence="1">
    <location>
        <begin position="155"/>
        <end position="175"/>
    </location>
</feature>
<dbReference type="InterPro" id="IPR013853">
    <property type="entry name" value="EIIC-GAT"/>
</dbReference>
<sequence>AVEPLSQGITNVATKRLQGRKFNIGLDWPFIAGRAEIWACANVLAPIMLVEAVLLSKVGNGILPLAGIIAMGVTPALLVVTRGKLLRMIIFGTLLLPLFLLSGTLIAPFATELAKGVGAFPAGVSETQLITHSTLEGPIEKLLGWTIGNTTTGDIKAILGAVVFLVFYIGIFAWYRKQMIKRNEEYAAKAK</sequence>
<dbReference type="PANTHER" id="PTHR37324">
    <property type="entry name" value="PTS SYSTEM GALACTITOL-SPECIFIC EIIC COMPONENT"/>
    <property type="match status" value="1"/>
</dbReference>
<evidence type="ECO:0000256" key="1">
    <source>
        <dbReference type="SAM" id="Phobius"/>
    </source>
</evidence>
<dbReference type="Proteomes" id="UP000759590">
    <property type="component" value="Unassembled WGS sequence"/>
</dbReference>
<dbReference type="GO" id="GO:0005886">
    <property type="term" value="C:plasma membrane"/>
    <property type="evidence" value="ECO:0007669"/>
    <property type="project" value="TreeGrafter"/>
</dbReference>
<reference evidence="2" key="1">
    <citation type="submission" date="2021-02" db="EMBL/GenBank/DDBJ databases">
        <title>Infant gut strain persistence is associated with maternal origin, phylogeny, and functional potential including surface adhesion and iron acquisition.</title>
        <authorList>
            <person name="Lou Y.C."/>
        </authorList>
    </citation>
    <scope>NUCLEOTIDE SEQUENCE</scope>
    <source>
        <strain evidence="2">L3_114_025G1_dasL3_114_025G1_concoct_29</strain>
    </source>
</reference>
<organism evidence="2 3">
    <name type="scientific">Streptococcus mitis</name>
    <dbReference type="NCBI Taxonomy" id="28037"/>
    <lineage>
        <taxon>Bacteria</taxon>
        <taxon>Bacillati</taxon>
        <taxon>Bacillota</taxon>
        <taxon>Bacilli</taxon>
        <taxon>Lactobacillales</taxon>
        <taxon>Streptococcaceae</taxon>
        <taxon>Streptococcus</taxon>
        <taxon>Streptococcus mitis group</taxon>
    </lineage>
</organism>
<dbReference type="PANTHER" id="PTHR37324:SF2">
    <property type="entry name" value="PTS SYSTEM GALACTITOL-SPECIFIC EIIC COMPONENT"/>
    <property type="match status" value="1"/>
</dbReference>
<keyword evidence="1" id="KW-1133">Transmembrane helix</keyword>
<evidence type="ECO:0000313" key="2">
    <source>
        <dbReference type="EMBL" id="MBS4948924.1"/>
    </source>
</evidence>
<name>A0A943ADW5_STRMT</name>
<keyword evidence="1" id="KW-0812">Transmembrane</keyword>
<keyword evidence="1" id="KW-0472">Membrane</keyword>
<proteinExistence type="predicted"/>
<dbReference type="EMBL" id="JAGZLW010000064">
    <property type="protein sequence ID" value="MBS4948924.1"/>
    <property type="molecule type" value="Genomic_DNA"/>
</dbReference>
<comment type="caution">
    <text evidence="2">The sequence shown here is derived from an EMBL/GenBank/DDBJ whole genome shotgun (WGS) entry which is preliminary data.</text>
</comment>
<dbReference type="AlphaFoldDB" id="A0A943ADW5"/>
<feature type="non-terminal residue" evidence="2">
    <location>
        <position position="1"/>
    </location>
</feature>
<feature type="transmembrane region" description="Helical" evidence="1">
    <location>
        <begin position="88"/>
        <end position="110"/>
    </location>
</feature>
<accession>A0A943ADW5</accession>
<evidence type="ECO:0000313" key="3">
    <source>
        <dbReference type="Proteomes" id="UP000759590"/>
    </source>
</evidence>
<protein>
    <submittedName>
        <fullName evidence="2">PTS galactitol transporter subunit IIC</fullName>
    </submittedName>
</protein>
<dbReference type="GO" id="GO:0015577">
    <property type="term" value="F:galactitol transmembrane transporter activity"/>
    <property type="evidence" value="ECO:0007669"/>
    <property type="project" value="InterPro"/>
</dbReference>